<name>A0A3D9ZJF1_9ACTN</name>
<keyword evidence="3" id="KW-1185">Reference proteome</keyword>
<keyword evidence="1" id="KW-1133">Transmembrane helix</keyword>
<dbReference type="RefSeq" id="WP_239097148.1">
    <property type="nucleotide sequence ID" value="NZ_BONB01000013.1"/>
</dbReference>
<sequence length="76" mass="7654">MAYLAYLHAVASQRLRTLNSGGEGDRGDNPVPTAIIIVGLALLAGLVVAWALTTANTFMDQSGDIAPMPGAGGGEG</sequence>
<gene>
    <name evidence="2" type="ORF">DFJ67_1998</name>
</gene>
<evidence type="ECO:0000256" key="1">
    <source>
        <dbReference type="SAM" id="Phobius"/>
    </source>
</evidence>
<proteinExistence type="predicted"/>
<keyword evidence="1" id="KW-0472">Membrane</keyword>
<evidence type="ECO:0000313" key="2">
    <source>
        <dbReference type="EMBL" id="REF96033.1"/>
    </source>
</evidence>
<accession>A0A3D9ZJF1</accession>
<dbReference type="AlphaFoldDB" id="A0A3D9ZJF1"/>
<reference evidence="2 3" key="1">
    <citation type="submission" date="2018-08" db="EMBL/GenBank/DDBJ databases">
        <title>Sequencing the genomes of 1000 actinobacteria strains.</title>
        <authorList>
            <person name="Klenk H.-P."/>
        </authorList>
    </citation>
    <scope>NUCLEOTIDE SEQUENCE [LARGE SCALE GENOMIC DNA]</scope>
    <source>
        <strain evidence="2 3">DSM 44099</strain>
    </source>
</reference>
<keyword evidence="1" id="KW-0812">Transmembrane</keyword>
<dbReference type="EMBL" id="QUMQ01000001">
    <property type="protein sequence ID" value="REF96033.1"/>
    <property type="molecule type" value="Genomic_DNA"/>
</dbReference>
<comment type="caution">
    <text evidence="2">The sequence shown here is derived from an EMBL/GenBank/DDBJ whole genome shotgun (WGS) entry which is preliminary data.</text>
</comment>
<dbReference type="Proteomes" id="UP000256913">
    <property type="component" value="Unassembled WGS sequence"/>
</dbReference>
<organism evidence="2 3">
    <name type="scientific">Asanoa ferruginea</name>
    <dbReference type="NCBI Taxonomy" id="53367"/>
    <lineage>
        <taxon>Bacteria</taxon>
        <taxon>Bacillati</taxon>
        <taxon>Actinomycetota</taxon>
        <taxon>Actinomycetes</taxon>
        <taxon>Micromonosporales</taxon>
        <taxon>Micromonosporaceae</taxon>
        <taxon>Asanoa</taxon>
    </lineage>
</organism>
<protein>
    <submittedName>
        <fullName evidence="2">Uncharacterized protein</fullName>
    </submittedName>
</protein>
<evidence type="ECO:0000313" key="3">
    <source>
        <dbReference type="Proteomes" id="UP000256913"/>
    </source>
</evidence>
<feature type="transmembrane region" description="Helical" evidence="1">
    <location>
        <begin position="31"/>
        <end position="52"/>
    </location>
</feature>